<evidence type="ECO:0000256" key="2">
    <source>
        <dbReference type="ARBA" id="ARBA00022448"/>
    </source>
</evidence>
<keyword evidence="3" id="KW-1003">Cell membrane</keyword>
<keyword evidence="2" id="KW-0813">Transport</keyword>
<evidence type="ECO:0000256" key="7">
    <source>
        <dbReference type="ARBA" id="ARBA00023136"/>
    </source>
</evidence>
<dbReference type="AlphaFoldDB" id="A0A9X3N8M2"/>
<dbReference type="GO" id="GO:0005886">
    <property type="term" value="C:plasma membrane"/>
    <property type="evidence" value="ECO:0007669"/>
    <property type="project" value="UniProtKB-SubCell"/>
</dbReference>
<evidence type="ECO:0000256" key="4">
    <source>
        <dbReference type="ARBA" id="ARBA00022519"/>
    </source>
</evidence>
<sequence length="344" mass="35760">MTDLAMGVAPAAQPRRLRAALSFRNVSALYIFAFLFVLFALWVPDTFLTAGVWRSLLANSALTALVAIAVTIPLAAGTFNLAVGTEVGMAAIVSAWLLESFHLSVVPTLVLTLLAGCAIGGVSGALIVRARIDSFIATLGMSSVLLALVAWISGGQQILNLPGSFQSLATNELLGLAYPVWIMLAVGLVVWYVLQRTPTGRRVYATGGNVSAARLAGVRTSRVIVLSLVSCGAIAALAGLLTSAQLAVGDPTVGPGYLLPAYAAAFLGSTQFHGGRYNVWGAVIAVLVLAVGVKGLQLAGAPVWIPDLFNGVALLLAVGLSKYQRTARRSAAVARLLRRGEPRS</sequence>
<protein>
    <submittedName>
        <fullName evidence="9">ABC transporter permease</fullName>
    </submittedName>
</protein>
<name>A0A9X3N8M2_9ACTN</name>
<organism evidence="9 10">
    <name type="scientific">Solirubrobacter ginsenosidimutans</name>
    <dbReference type="NCBI Taxonomy" id="490573"/>
    <lineage>
        <taxon>Bacteria</taxon>
        <taxon>Bacillati</taxon>
        <taxon>Actinomycetota</taxon>
        <taxon>Thermoleophilia</taxon>
        <taxon>Solirubrobacterales</taxon>
        <taxon>Solirubrobacteraceae</taxon>
        <taxon>Solirubrobacter</taxon>
    </lineage>
</organism>
<dbReference type="Pfam" id="PF02653">
    <property type="entry name" value="BPD_transp_2"/>
    <property type="match status" value="1"/>
</dbReference>
<gene>
    <name evidence="9" type="ORF">OM076_41715</name>
</gene>
<accession>A0A9X3N8M2</accession>
<evidence type="ECO:0000313" key="10">
    <source>
        <dbReference type="Proteomes" id="UP001149140"/>
    </source>
</evidence>
<comment type="subcellular location">
    <subcellularLocation>
        <location evidence="1">Cell membrane</location>
        <topology evidence="1">Multi-pass membrane protein</topology>
    </subcellularLocation>
</comment>
<feature type="transmembrane region" description="Helical" evidence="8">
    <location>
        <begin position="79"/>
        <end position="98"/>
    </location>
</feature>
<evidence type="ECO:0000256" key="5">
    <source>
        <dbReference type="ARBA" id="ARBA00022692"/>
    </source>
</evidence>
<evidence type="ECO:0000313" key="9">
    <source>
        <dbReference type="EMBL" id="MDA0166853.1"/>
    </source>
</evidence>
<evidence type="ECO:0000256" key="3">
    <source>
        <dbReference type="ARBA" id="ARBA00022475"/>
    </source>
</evidence>
<feature type="transmembrane region" description="Helical" evidence="8">
    <location>
        <begin position="254"/>
        <end position="272"/>
    </location>
</feature>
<evidence type="ECO:0000256" key="8">
    <source>
        <dbReference type="SAM" id="Phobius"/>
    </source>
</evidence>
<feature type="transmembrane region" description="Helical" evidence="8">
    <location>
        <begin position="173"/>
        <end position="194"/>
    </location>
</feature>
<keyword evidence="7 8" id="KW-0472">Membrane</keyword>
<dbReference type="Proteomes" id="UP001149140">
    <property type="component" value="Unassembled WGS sequence"/>
</dbReference>
<dbReference type="EMBL" id="JAPDOD010000078">
    <property type="protein sequence ID" value="MDA0166853.1"/>
    <property type="molecule type" value="Genomic_DNA"/>
</dbReference>
<keyword evidence="4" id="KW-0997">Cell inner membrane</keyword>
<proteinExistence type="predicted"/>
<comment type="caution">
    <text evidence="9">The sequence shown here is derived from an EMBL/GenBank/DDBJ whole genome shotgun (WGS) entry which is preliminary data.</text>
</comment>
<feature type="transmembrane region" description="Helical" evidence="8">
    <location>
        <begin position="104"/>
        <end position="128"/>
    </location>
</feature>
<evidence type="ECO:0000256" key="6">
    <source>
        <dbReference type="ARBA" id="ARBA00022989"/>
    </source>
</evidence>
<dbReference type="RefSeq" id="WP_270046107.1">
    <property type="nucleotide sequence ID" value="NZ_JAPDOD010000078.1"/>
</dbReference>
<keyword evidence="6 8" id="KW-1133">Transmembrane helix</keyword>
<dbReference type="InterPro" id="IPR001851">
    <property type="entry name" value="ABC_transp_permease"/>
</dbReference>
<dbReference type="PANTHER" id="PTHR32196">
    <property type="entry name" value="ABC TRANSPORTER PERMEASE PROTEIN YPHD-RELATED-RELATED"/>
    <property type="match status" value="1"/>
</dbReference>
<feature type="transmembrane region" description="Helical" evidence="8">
    <location>
        <begin position="223"/>
        <end position="248"/>
    </location>
</feature>
<feature type="transmembrane region" description="Helical" evidence="8">
    <location>
        <begin position="135"/>
        <end position="153"/>
    </location>
</feature>
<dbReference type="GO" id="GO:0022857">
    <property type="term" value="F:transmembrane transporter activity"/>
    <property type="evidence" value="ECO:0007669"/>
    <property type="project" value="InterPro"/>
</dbReference>
<keyword evidence="10" id="KW-1185">Reference proteome</keyword>
<feature type="transmembrane region" description="Helical" evidence="8">
    <location>
        <begin position="303"/>
        <end position="320"/>
    </location>
</feature>
<keyword evidence="5 8" id="KW-0812">Transmembrane</keyword>
<reference evidence="9" key="1">
    <citation type="submission" date="2022-10" db="EMBL/GenBank/DDBJ databases">
        <title>The WGS of Solirubrobacter ginsenosidimutans DSM 21036.</title>
        <authorList>
            <person name="Jiang Z."/>
        </authorList>
    </citation>
    <scope>NUCLEOTIDE SEQUENCE</scope>
    <source>
        <strain evidence="9">DSM 21036</strain>
    </source>
</reference>
<dbReference type="PANTHER" id="PTHR32196:SF21">
    <property type="entry name" value="ABC TRANSPORTER PERMEASE PROTEIN YPHD-RELATED"/>
    <property type="match status" value="1"/>
</dbReference>
<feature type="transmembrane region" description="Helical" evidence="8">
    <location>
        <begin position="279"/>
        <end position="297"/>
    </location>
</feature>
<evidence type="ECO:0000256" key="1">
    <source>
        <dbReference type="ARBA" id="ARBA00004651"/>
    </source>
</evidence>
<feature type="transmembrane region" description="Helical" evidence="8">
    <location>
        <begin position="21"/>
        <end position="43"/>
    </location>
</feature>
<dbReference type="CDD" id="cd06579">
    <property type="entry name" value="TM_PBP1_transp_AraH_like"/>
    <property type="match status" value="1"/>
</dbReference>
<feature type="transmembrane region" description="Helical" evidence="8">
    <location>
        <begin position="55"/>
        <end position="72"/>
    </location>
</feature>